<comment type="caution">
    <text evidence="3">The sequence shown here is derived from an EMBL/GenBank/DDBJ whole genome shotgun (WGS) entry which is preliminary data.</text>
</comment>
<evidence type="ECO:0000313" key="3">
    <source>
        <dbReference type="EMBL" id="KAG6956062.1"/>
    </source>
</evidence>
<keyword evidence="4" id="KW-1185">Reference proteome</keyword>
<sequence length="126" mass="13881">VPECIRKAQTHRLCKTHGGGARCRFPDCTKLTQSRGLCLAHGGGRRCNVSDCQNFRQIRDLCKSHAKIHAATRRPSTADHLFNIGSTSSKFSIEFLRNPVESSPITHPETVSRTPEAGHSPTVLMC</sequence>
<gene>
    <name evidence="3" type="ORF">JG688_00011604</name>
</gene>
<proteinExistence type="predicted"/>
<name>A0A8J5MF17_9STRA</name>
<organism evidence="3 4">
    <name type="scientific">Phytophthora aleatoria</name>
    <dbReference type="NCBI Taxonomy" id="2496075"/>
    <lineage>
        <taxon>Eukaryota</taxon>
        <taxon>Sar</taxon>
        <taxon>Stramenopiles</taxon>
        <taxon>Oomycota</taxon>
        <taxon>Peronosporomycetes</taxon>
        <taxon>Peronosporales</taxon>
        <taxon>Peronosporaceae</taxon>
        <taxon>Phytophthora</taxon>
    </lineage>
</organism>
<feature type="non-terminal residue" evidence="3">
    <location>
        <position position="1"/>
    </location>
</feature>
<reference evidence="3" key="1">
    <citation type="submission" date="2021-01" db="EMBL/GenBank/DDBJ databases">
        <title>Phytophthora aleatoria, a newly-described species from Pinus radiata is distinct from Phytophthora cactorum isolates based on comparative genomics.</title>
        <authorList>
            <person name="Mcdougal R."/>
            <person name="Panda P."/>
            <person name="Williams N."/>
            <person name="Studholme D.J."/>
        </authorList>
    </citation>
    <scope>NUCLEOTIDE SEQUENCE</scope>
    <source>
        <strain evidence="3">NZFS 4037</strain>
    </source>
</reference>
<dbReference type="Proteomes" id="UP000709295">
    <property type="component" value="Unassembled WGS sequence"/>
</dbReference>
<dbReference type="InterPro" id="IPR056866">
    <property type="entry name" value="Znf_WRKY19"/>
</dbReference>
<feature type="domain" description="WRKY19-like zinc finger" evidence="2">
    <location>
        <begin position="20"/>
        <end position="43"/>
    </location>
</feature>
<accession>A0A8J5MF17</accession>
<evidence type="ECO:0000256" key="1">
    <source>
        <dbReference type="SAM" id="MobiDB-lite"/>
    </source>
</evidence>
<dbReference type="Pfam" id="PF24906">
    <property type="entry name" value="Zf_WRKY19"/>
    <property type="match status" value="1"/>
</dbReference>
<dbReference type="PANTHER" id="PTHR31827">
    <property type="entry name" value="EMB|CAB89363.1"/>
    <property type="match status" value="1"/>
</dbReference>
<feature type="compositionally biased region" description="Polar residues" evidence="1">
    <location>
        <begin position="104"/>
        <end position="113"/>
    </location>
</feature>
<protein>
    <recommendedName>
        <fullName evidence="2">WRKY19-like zinc finger domain-containing protein</fullName>
    </recommendedName>
</protein>
<dbReference type="EMBL" id="JAENGY010000826">
    <property type="protein sequence ID" value="KAG6956062.1"/>
    <property type="molecule type" value="Genomic_DNA"/>
</dbReference>
<feature type="region of interest" description="Disordered" evidence="1">
    <location>
        <begin position="104"/>
        <end position="126"/>
    </location>
</feature>
<dbReference type="PANTHER" id="PTHR31827:SF1">
    <property type="entry name" value="EMB|CAB89363.1"/>
    <property type="match status" value="1"/>
</dbReference>
<evidence type="ECO:0000313" key="4">
    <source>
        <dbReference type="Proteomes" id="UP000709295"/>
    </source>
</evidence>
<evidence type="ECO:0000259" key="2">
    <source>
        <dbReference type="Pfam" id="PF24906"/>
    </source>
</evidence>
<dbReference type="AlphaFoldDB" id="A0A8J5MF17"/>